<dbReference type="PANTHER" id="PTHR30388">
    <property type="entry name" value="ALDEHYDE OXIDOREDUCTASE MOLYBDENUM COFACTOR ASSEMBLY PROTEIN"/>
    <property type="match status" value="1"/>
</dbReference>
<evidence type="ECO:0000259" key="2">
    <source>
        <dbReference type="Pfam" id="PF13478"/>
    </source>
</evidence>
<proteinExistence type="predicted"/>
<evidence type="ECO:0000313" key="4">
    <source>
        <dbReference type="Proteomes" id="UP000564385"/>
    </source>
</evidence>
<evidence type="ECO:0000259" key="1">
    <source>
        <dbReference type="Pfam" id="PF02625"/>
    </source>
</evidence>
<accession>A0A852VBE3</accession>
<dbReference type="Pfam" id="PF02625">
    <property type="entry name" value="XdhC_CoxI"/>
    <property type="match status" value="1"/>
</dbReference>
<name>A0A852VBE3_9BACT</name>
<dbReference type="Gene3D" id="3.40.50.720">
    <property type="entry name" value="NAD(P)-binding Rossmann-like Domain"/>
    <property type="match status" value="1"/>
</dbReference>
<feature type="domain" description="XdhC Rossmann" evidence="2">
    <location>
        <begin position="190"/>
        <end position="333"/>
    </location>
</feature>
<organism evidence="3 4">
    <name type="scientific">Tunturiibacter lichenicola</name>
    <dbReference type="NCBI Taxonomy" id="2051959"/>
    <lineage>
        <taxon>Bacteria</taxon>
        <taxon>Pseudomonadati</taxon>
        <taxon>Acidobacteriota</taxon>
        <taxon>Terriglobia</taxon>
        <taxon>Terriglobales</taxon>
        <taxon>Acidobacteriaceae</taxon>
        <taxon>Tunturiibacter</taxon>
    </lineage>
</organism>
<evidence type="ECO:0000313" key="3">
    <source>
        <dbReference type="EMBL" id="NYF88767.1"/>
    </source>
</evidence>
<dbReference type="Pfam" id="PF13478">
    <property type="entry name" value="XdhC_C"/>
    <property type="match status" value="1"/>
</dbReference>
<dbReference type="InterPro" id="IPR027051">
    <property type="entry name" value="XdhC_Rossmann_dom"/>
</dbReference>
<protein>
    <submittedName>
        <fullName evidence="3">Xanthine/CO dehydrogenase XdhC/CoxF family maturation factor</fullName>
    </submittedName>
</protein>
<gene>
    <name evidence="3" type="ORF">HDF08_000834</name>
</gene>
<feature type="domain" description="XdhC- CoxI" evidence="1">
    <location>
        <begin position="10"/>
        <end position="75"/>
    </location>
</feature>
<sequence>MREGRQIVRLWRQGGATALVTLVRTEGSSYRRPGARLLLGRAGEYAGTISGGCLEAEVVRKAAWLIREGAVMERYSTMFDDTAEMPFGLGCGGVVDLLIEPVETPECRAVLAALDGALGGDEVTVLTWLPRTGRRLERAVLAANGDFTFASEGLTELELVKARANVLLKADIDSSDSGVFVERIVAPQRLFVLGAGDDAKPVVSMAALLGWSVLVMEGRAQMARADRFPEAERVVVASAGSSEIRSIRHDDAVVLMTHSYEQDRELLAAVLPLRPRYLGLLGARHRSSLLVSEAAAVLGWTVGACCDRIYAPVGLDLGGDGPEAIALAVIAEVQACCMGKLGASRRLSPQDVERNLREGGAARYLQKQCALDVA</sequence>
<dbReference type="AlphaFoldDB" id="A0A852VBE3"/>
<dbReference type="EMBL" id="JACCCU010000001">
    <property type="protein sequence ID" value="NYF88767.1"/>
    <property type="molecule type" value="Genomic_DNA"/>
</dbReference>
<dbReference type="PANTHER" id="PTHR30388:SF6">
    <property type="entry name" value="XANTHINE DEHYDROGENASE SUBUNIT A-RELATED"/>
    <property type="match status" value="1"/>
</dbReference>
<dbReference type="InterPro" id="IPR003777">
    <property type="entry name" value="XdhC_CoxI"/>
</dbReference>
<dbReference type="Proteomes" id="UP000564385">
    <property type="component" value="Unassembled WGS sequence"/>
</dbReference>
<comment type="caution">
    <text evidence="3">The sequence shown here is derived from an EMBL/GenBank/DDBJ whole genome shotgun (WGS) entry which is preliminary data.</text>
</comment>
<dbReference type="InterPro" id="IPR052698">
    <property type="entry name" value="MoCofactor_Util/Proc"/>
</dbReference>
<reference evidence="3 4" key="1">
    <citation type="submission" date="2020-07" db="EMBL/GenBank/DDBJ databases">
        <title>Genomic Encyclopedia of Type Strains, Phase IV (KMG-V): Genome sequencing to study the core and pangenomes of soil and plant-associated prokaryotes.</title>
        <authorList>
            <person name="Whitman W."/>
        </authorList>
    </citation>
    <scope>NUCLEOTIDE SEQUENCE [LARGE SCALE GENOMIC DNA]</scope>
    <source>
        <strain evidence="3 4">M8UP22</strain>
    </source>
</reference>